<gene>
    <name evidence="1" type="ORF">BN741_01902</name>
</gene>
<dbReference type="EMBL" id="CBIT010000225">
    <property type="protein sequence ID" value="CDE34119.1"/>
    <property type="molecule type" value="Genomic_DNA"/>
</dbReference>
<protein>
    <submittedName>
        <fullName evidence="1">Conserved domain protein</fullName>
    </submittedName>
</protein>
<comment type="caution">
    <text evidence="1">The sequence shown here is derived from an EMBL/GenBank/DDBJ whole genome shotgun (WGS) entry which is preliminary data.</text>
</comment>
<dbReference type="Proteomes" id="UP000018072">
    <property type="component" value="Unassembled WGS sequence"/>
</dbReference>
<name>R7H365_9BACT</name>
<dbReference type="RefSeq" id="WP_022431000.1">
    <property type="nucleotide sequence ID" value="NZ_FR899310.1"/>
</dbReference>
<dbReference type="STRING" id="1263103.BN741_01902"/>
<organism evidence="1 2">
    <name type="scientific">Leyella stercorea CAG:629</name>
    <dbReference type="NCBI Taxonomy" id="1263103"/>
    <lineage>
        <taxon>Bacteria</taxon>
        <taxon>Pseudomonadati</taxon>
        <taxon>Bacteroidota</taxon>
        <taxon>Bacteroidia</taxon>
        <taxon>Bacteroidales</taxon>
        <taxon>Prevotellaceae</taxon>
        <taxon>Leyella</taxon>
    </lineage>
</organism>
<accession>R7H365</accession>
<evidence type="ECO:0000313" key="2">
    <source>
        <dbReference type="Proteomes" id="UP000018072"/>
    </source>
</evidence>
<dbReference type="AlphaFoldDB" id="R7H365"/>
<sequence length="133" mass="15211">MLQKEFEALTGKKVTAAEYAEIEKVYMAIDNMDKEEFCAAWNEQKFGYIVGELVKSVQGLTKWRDHWKKQMDEAEEKAEDAAFVLLNGANEHNDEDMKEAAIALVGMKTAVRIDVENGFKLSEAERDYLLENL</sequence>
<evidence type="ECO:0000313" key="1">
    <source>
        <dbReference type="EMBL" id="CDE34119.1"/>
    </source>
</evidence>
<proteinExistence type="predicted"/>
<reference evidence="1" key="1">
    <citation type="submission" date="2012-11" db="EMBL/GenBank/DDBJ databases">
        <title>Dependencies among metagenomic species, viruses, plasmids and units of genetic variation.</title>
        <authorList>
            <person name="Nielsen H.B."/>
            <person name="Almeida M."/>
            <person name="Juncker A.S."/>
            <person name="Rasmussen S."/>
            <person name="Li J."/>
            <person name="Sunagawa S."/>
            <person name="Plichta D."/>
            <person name="Gautier L."/>
            <person name="Le Chatelier E."/>
            <person name="Peletier E."/>
            <person name="Bonde I."/>
            <person name="Nielsen T."/>
            <person name="Manichanh C."/>
            <person name="Arumugam M."/>
            <person name="Batto J."/>
            <person name="Santos M.B.Q.D."/>
            <person name="Blom N."/>
            <person name="Borruel N."/>
            <person name="Burgdorf K.S."/>
            <person name="Boumezbeur F."/>
            <person name="Casellas F."/>
            <person name="Dore J."/>
            <person name="Guarner F."/>
            <person name="Hansen T."/>
            <person name="Hildebrand F."/>
            <person name="Kaas R.S."/>
            <person name="Kennedy S."/>
            <person name="Kristiansen K."/>
            <person name="Kultima J.R."/>
            <person name="Leonard P."/>
            <person name="Levenez F."/>
            <person name="Lund O."/>
            <person name="Moumen B."/>
            <person name="Le Paslier D."/>
            <person name="Pons N."/>
            <person name="Pedersen O."/>
            <person name="Prifti E."/>
            <person name="Qin J."/>
            <person name="Raes J."/>
            <person name="Tap J."/>
            <person name="Tims S."/>
            <person name="Ussery D.W."/>
            <person name="Yamada T."/>
            <person name="MetaHit consortium"/>
            <person name="Renault P."/>
            <person name="Sicheritz-Ponten T."/>
            <person name="Bork P."/>
            <person name="Wang J."/>
            <person name="Brunak S."/>
            <person name="Ehrlich S.D."/>
        </authorList>
    </citation>
    <scope>NUCLEOTIDE SEQUENCE [LARGE SCALE GENOMIC DNA]</scope>
</reference>